<keyword evidence="4" id="KW-1185">Reference proteome</keyword>
<evidence type="ECO:0000259" key="2">
    <source>
        <dbReference type="Pfam" id="PF00462"/>
    </source>
</evidence>
<dbReference type="InParanoid" id="A0A061FWX9"/>
<sequence length="379" mass="42941">MKSVKGKFMKKLKSIKPVGYLKPDRVLQVFAIDGFIDSCPKTPNLNEQPKLFSKESEQDKIKESCVTVEQHPEVIDVVELMKDLEDDDEEMDWNDGVDDKENIRPTTKANIDVVVEKENVNFPVKLETGNRRQSTPLSEIDVSSFRKPDLNTCTLFDPNLLAAFEQAVKEHIKMSEEERKARIEQENLEKSENEPPQKTRRIDDDLVDVVVDDDDDNEGDPLLGFEEKCPPGGDGSVILYTTTLKGIRKTFEGCNSVRFLLESFRVIFYERDISMHTEYKEELWRILDGKVMPPRLFIKGRYIGGAEEVLTLHEQGKLKLLFQGIPADTSNAPCEGCAGVRFVLCFKCNGSHRIIADDGLSSKCLQCNENGLIICPICC</sequence>
<feature type="region of interest" description="Disordered" evidence="1">
    <location>
        <begin position="178"/>
        <end position="202"/>
    </location>
</feature>
<accession>A0A061FWX9</accession>
<dbReference type="CDD" id="cd03031">
    <property type="entry name" value="GRX_GRX_like"/>
    <property type="match status" value="1"/>
</dbReference>
<dbReference type="HOGENOM" id="CLU_029893_2_1_1"/>
<name>A0A061FWX9_THECC</name>
<dbReference type="SUPFAM" id="SSF52833">
    <property type="entry name" value="Thioredoxin-like"/>
    <property type="match status" value="1"/>
</dbReference>
<dbReference type="OMA" id="CPCEGCA"/>
<dbReference type="KEGG" id="tcc:18586861"/>
<dbReference type="Pfam" id="PF00462">
    <property type="entry name" value="Glutaredoxin"/>
    <property type="match status" value="1"/>
</dbReference>
<proteinExistence type="predicted"/>
<dbReference type="Proteomes" id="UP000026915">
    <property type="component" value="Chromosome 10"/>
</dbReference>
<dbReference type="InterPro" id="IPR036249">
    <property type="entry name" value="Thioredoxin-like_sf"/>
</dbReference>
<evidence type="ECO:0000256" key="1">
    <source>
        <dbReference type="SAM" id="MobiDB-lite"/>
    </source>
</evidence>
<dbReference type="Gene3D" id="3.40.30.10">
    <property type="entry name" value="Glutaredoxin"/>
    <property type="match status" value="1"/>
</dbReference>
<gene>
    <name evidence="3" type="ORF">TCM_044369</name>
</gene>
<protein>
    <submittedName>
        <fullName evidence="3">Glutaredoxin family protein, putative</fullName>
    </submittedName>
</protein>
<dbReference type="PANTHER" id="PTHR45669">
    <property type="entry name" value="GLUTAREDOXIN DOMAIN-CONTAINING CYSTEINE-RICH PROTEIN CG12206-RELATED"/>
    <property type="match status" value="1"/>
</dbReference>
<dbReference type="OrthoDB" id="423313at2759"/>
<dbReference type="FunCoup" id="A0A061FWX9">
    <property type="interactions" value="226"/>
</dbReference>
<evidence type="ECO:0000313" key="4">
    <source>
        <dbReference type="Proteomes" id="UP000026915"/>
    </source>
</evidence>
<dbReference type="InterPro" id="IPR002109">
    <property type="entry name" value="Glutaredoxin"/>
</dbReference>
<organism evidence="3 4">
    <name type="scientific">Theobroma cacao</name>
    <name type="common">Cacao</name>
    <name type="synonym">Cocoa</name>
    <dbReference type="NCBI Taxonomy" id="3641"/>
    <lineage>
        <taxon>Eukaryota</taxon>
        <taxon>Viridiplantae</taxon>
        <taxon>Streptophyta</taxon>
        <taxon>Embryophyta</taxon>
        <taxon>Tracheophyta</taxon>
        <taxon>Spermatophyta</taxon>
        <taxon>Magnoliopsida</taxon>
        <taxon>eudicotyledons</taxon>
        <taxon>Gunneridae</taxon>
        <taxon>Pentapetalae</taxon>
        <taxon>rosids</taxon>
        <taxon>malvids</taxon>
        <taxon>Malvales</taxon>
        <taxon>Malvaceae</taxon>
        <taxon>Byttnerioideae</taxon>
        <taxon>Theobroma</taxon>
    </lineage>
</organism>
<dbReference type="PANTHER" id="PTHR45669:SF28">
    <property type="entry name" value="GLUTAREDOXIN DOMAIN-CONTAINING PROTEIN"/>
    <property type="match status" value="1"/>
</dbReference>
<dbReference type="Gramene" id="Tc10v2_t009880.1">
    <property type="protein sequence ID" value="Tc10v2_p009880.1"/>
    <property type="gene ID" value="Tc10v2_g009880"/>
</dbReference>
<dbReference type="AlphaFoldDB" id="A0A061FWX9"/>
<dbReference type="Pfam" id="PF23733">
    <property type="entry name" value="GRXCR1-2_C"/>
    <property type="match status" value="1"/>
</dbReference>
<evidence type="ECO:0000313" key="3">
    <source>
        <dbReference type="EMBL" id="EOY19304.1"/>
    </source>
</evidence>
<dbReference type="EMBL" id="CM001888">
    <property type="protein sequence ID" value="EOY19304.1"/>
    <property type="molecule type" value="Genomic_DNA"/>
</dbReference>
<dbReference type="PROSITE" id="PS51354">
    <property type="entry name" value="GLUTAREDOXIN_2"/>
    <property type="match status" value="1"/>
</dbReference>
<dbReference type="eggNOG" id="KOG2824">
    <property type="taxonomic scope" value="Eukaryota"/>
</dbReference>
<dbReference type="Gramene" id="EOY19304">
    <property type="protein sequence ID" value="EOY19304"/>
    <property type="gene ID" value="TCM_044369"/>
</dbReference>
<reference evidence="3 4" key="1">
    <citation type="journal article" date="2013" name="Genome Biol.">
        <title>The genome sequence of the most widely cultivated cacao type and its use to identify candidate genes regulating pod color.</title>
        <authorList>
            <person name="Motamayor J.C."/>
            <person name="Mockaitis K."/>
            <person name="Schmutz J."/>
            <person name="Haiminen N."/>
            <person name="Iii D.L."/>
            <person name="Cornejo O."/>
            <person name="Findley S.D."/>
            <person name="Zheng P."/>
            <person name="Utro F."/>
            <person name="Royaert S."/>
            <person name="Saski C."/>
            <person name="Jenkins J."/>
            <person name="Podicheti R."/>
            <person name="Zhao M."/>
            <person name="Scheffler B.E."/>
            <person name="Stack J.C."/>
            <person name="Feltus F.A."/>
            <person name="Mustiga G.M."/>
            <person name="Amores F."/>
            <person name="Phillips W."/>
            <person name="Marelli J.P."/>
            <person name="May G.D."/>
            <person name="Shapiro H."/>
            <person name="Ma J."/>
            <person name="Bustamante C.D."/>
            <person name="Schnell R.J."/>
            <person name="Main D."/>
            <person name="Gilbert D."/>
            <person name="Parida L."/>
            <person name="Kuhn D.N."/>
        </authorList>
    </citation>
    <scope>NUCLEOTIDE SEQUENCE [LARGE SCALE GENOMIC DNA]</scope>
    <source>
        <strain evidence="4">cv. Matina 1-6</strain>
    </source>
</reference>
<feature type="domain" description="Glutaredoxin" evidence="2">
    <location>
        <begin position="237"/>
        <end position="303"/>
    </location>
</feature>